<evidence type="ECO:0000313" key="3">
    <source>
        <dbReference type="Proteomes" id="UP000447876"/>
    </source>
</evidence>
<dbReference type="Gene3D" id="3.40.50.1820">
    <property type="entry name" value="alpha/beta hydrolase"/>
    <property type="match status" value="1"/>
</dbReference>
<dbReference type="InterPro" id="IPR050471">
    <property type="entry name" value="AB_hydrolase"/>
</dbReference>
<keyword evidence="2" id="KW-0378">Hydrolase</keyword>
<organism evidence="2 3">
    <name type="scientific">Paenibacillus woosongensis</name>
    <dbReference type="NCBI Taxonomy" id="307580"/>
    <lineage>
        <taxon>Bacteria</taxon>
        <taxon>Bacillati</taxon>
        <taxon>Bacillota</taxon>
        <taxon>Bacilli</taxon>
        <taxon>Bacillales</taxon>
        <taxon>Paenibacillaceae</taxon>
        <taxon>Paenibacillus</taxon>
    </lineage>
</organism>
<gene>
    <name evidence="2" type="ORF">GNP95_06135</name>
</gene>
<name>A0A7X2Z026_9BACL</name>
<accession>A0A7X2Z026</accession>
<dbReference type="RefSeq" id="WP_155609920.1">
    <property type="nucleotide sequence ID" value="NZ_WNZW01000001.1"/>
</dbReference>
<dbReference type="GO" id="GO:0016787">
    <property type="term" value="F:hydrolase activity"/>
    <property type="evidence" value="ECO:0007669"/>
    <property type="project" value="UniProtKB-KW"/>
</dbReference>
<dbReference type="Proteomes" id="UP000447876">
    <property type="component" value="Unassembled WGS sequence"/>
</dbReference>
<proteinExistence type="predicted"/>
<feature type="domain" description="AB hydrolase-1" evidence="1">
    <location>
        <begin position="25"/>
        <end position="263"/>
    </location>
</feature>
<dbReference type="SUPFAM" id="SSF53474">
    <property type="entry name" value="alpha/beta-Hydrolases"/>
    <property type="match status" value="1"/>
</dbReference>
<dbReference type="AlphaFoldDB" id="A0A7X2Z026"/>
<evidence type="ECO:0000313" key="2">
    <source>
        <dbReference type="EMBL" id="MUG44573.1"/>
    </source>
</evidence>
<dbReference type="OrthoDB" id="9773293at2"/>
<sequence length="285" mass="32250">MHREISIFKSGETTIEYSVAGKGIPVLLFHGGHSSCREEFGYQRLLDDGYAIITPSRAGYGHSSPISDLWQACHLYKSLLDHLTLDKVHVIAVSAGGPTGIVFCSMFPERASSFTLQCAVTKPWLAPEDKEYIMASRLFKPETEKRTWAILAAMNNLFPKLIFRMMAASFSQLPYSEVRIRLDHHYADAFRRMNNRQRSYSGFFIDLEQTQCDYSKELAAIQAPTLIMHSLNDSSVPLSHPENAKALIPHSEVCLLDSWGHLLWIGKHSAEYDHALVSFLSRQRD</sequence>
<dbReference type="Pfam" id="PF00561">
    <property type="entry name" value="Abhydrolase_1"/>
    <property type="match status" value="1"/>
</dbReference>
<comment type="caution">
    <text evidence="2">The sequence shown here is derived from an EMBL/GenBank/DDBJ whole genome shotgun (WGS) entry which is preliminary data.</text>
</comment>
<protein>
    <submittedName>
        <fullName evidence="2">Alpha/beta fold hydrolase</fullName>
    </submittedName>
</protein>
<dbReference type="PANTHER" id="PTHR43433">
    <property type="entry name" value="HYDROLASE, ALPHA/BETA FOLD FAMILY PROTEIN"/>
    <property type="match status" value="1"/>
</dbReference>
<evidence type="ECO:0000259" key="1">
    <source>
        <dbReference type="Pfam" id="PF00561"/>
    </source>
</evidence>
<dbReference type="EMBL" id="WNZW01000001">
    <property type="protein sequence ID" value="MUG44573.1"/>
    <property type="molecule type" value="Genomic_DNA"/>
</dbReference>
<dbReference type="PANTHER" id="PTHR43433:SF5">
    <property type="entry name" value="AB HYDROLASE-1 DOMAIN-CONTAINING PROTEIN"/>
    <property type="match status" value="1"/>
</dbReference>
<reference evidence="2 3" key="1">
    <citation type="submission" date="2019-11" db="EMBL/GenBank/DDBJ databases">
        <title>Draft genome sequences of five Paenibacillus species of dairy origin.</title>
        <authorList>
            <person name="Olajide A.M."/>
            <person name="Chen S."/>
            <person name="Lapointe G."/>
        </authorList>
    </citation>
    <scope>NUCLEOTIDE SEQUENCE [LARGE SCALE GENOMIC DNA]</scope>
    <source>
        <strain evidence="2 3">12CR55</strain>
    </source>
</reference>
<dbReference type="InterPro" id="IPR000073">
    <property type="entry name" value="AB_hydrolase_1"/>
</dbReference>
<dbReference type="InterPro" id="IPR029058">
    <property type="entry name" value="AB_hydrolase_fold"/>
</dbReference>